<keyword evidence="2" id="KW-0560">Oxidoreductase</keyword>
<proteinExistence type="inferred from homology"/>
<evidence type="ECO:0000313" key="4">
    <source>
        <dbReference type="Proteomes" id="UP000623067"/>
    </source>
</evidence>
<keyword evidence="4" id="KW-1185">Reference proteome</keyword>
<dbReference type="InterPro" id="IPR036291">
    <property type="entry name" value="NAD(P)-bd_dom_sf"/>
</dbReference>
<accession>A0A916WMU2</accession>
<organism evidence="3 4">
    <name type="scientific">Sphingomonas metalli</name>
    <dbReference type="NCBI Taxonomy" id="1779358"/>
    <lineage>
        <taxon>Bacteria</taxon>
        <taxon>Pseudomonadati</taxon>
        <taxon>Pseudomonadota</taxon>
        <taxon>Alphaproteobacteria</taxon>
        <taxon>Sphingomonadales</taxon>
        <taxon>Sphingomonadaceae</taxon>
        <taxon>Sphingomonas</taxon>
    </lineage>
</organism>
<dbReference type="PANTHER" id="PTHR43639">
    <property type="entry name" value="OXIDOREDUCTASE, SHORT-CHAIN DEHYDROGENASE/REDUCTASE FAMILY (AFU_ORTHOLOGUE AFUA_5G02870)"/>
    <property type="match status" value="1"/>
</dbReference>
<sequence length="241" mass="24713">MVRPLALVTGGARRLGAAIAARLAQEGYDLAIHCSREKALEPPLADLGCATFVADFAEAGAAERLFGSVVACCGRPPALLVNNASVFGPDRAGEATAATLAEAFAVNCAAPVLLTQAMAAAGGRTVINILDQRIAHPHRDQLSYTLGKLGLAGWSTIAAASFPTLRVNAVAPGLTLPTGDYDAAQMARLSALMPLGRLPTPNDIADAVAYLAAAPVTGQTLFVDGGAHLVPFDEDFVSLAR</sequence>
<protein>
    <submittedName>
        <fullName evidence="3">Dehydrogenase</fullName>
    </submittedName>
</protein>
<evidence type="ECO:0000256" key="1">
    <source>
        <dbReference type="ARBA" id="ARBA00006484"/>
    </source>
</evidence>
<dbReference type="PANTHER" id="PTHR43639:SF1">
    <property type="entry name" value="SHORT-CHAIN DEHYDROGENASE_REDUCTASE FAMILY PROTEIN"/>
    <property type="match status" value="1"/>
</dbReference>
<dbReference type="AlphaFoldDB" id="A0A916WMU2"/>
<dbReference type="RefSeq" id="WP_188656714.1">
    <property type="nucleotide sequence ID" value="NZ_BMIH01000001.1"/>
</dbReference>
<gene>
    <name evidence="3" type="ORF">GCM10011380_01490</name>
</gene>
<dbReference type="GO" id="GO:0016491">
    <property type="term" value="F:oxidoreductase activity"/>
    <property type="evidence" value="ECO:0007669"/>
    <property type="project" value="UniProtKB-KW"/>
</dbReference>
<dbReference type="PRINTS" id="PR00081">
    <property type="entry name" value="GDHRDH"/>
</dbReference>
<comment type="caution">
    <text evidence="3">The sequence shown here is derived from an EMBL/GenBank/DDBJ whole genome shotgun (WGS) entry which is preliminary data.</text>
</comment>
<comment type="similarity">
    <text evidence="1">Belongs to the short-chain dehydrogenases/reductases (SDR) family.</text>
</comment>
<reference evidence="3" key="2">
    <citation type="submission" date="2020-09" db="EMBL/GenBank/DDBJ databases">
        <authorList>
            <person name="Sun Q."/>
            <person name="Zhou Y."/>
        </authorList>
    </citation>
    <scope>NUCLEOTIDE SEQUENCE</scope>
    <source>
        <strain evidence="3">CGMCC 1.15330</strain>
    </source>
</reference>
<dbReference type="SUPFAM" id="SSF51735">
    <property type="entry name" value="NAD(P)-binding Rossmann-fold domains"/>
    <property type="match status" value="1"/>
</dbReference>
<dbReference type="Gene3D" id="3.40.50.720">
    <property type="entry name" value="NAD(P)-binding Rossmann-like Domain"/>
    <property type="match status" value="1"/>
</dbReference>
<dbReference type="Pfam" id="PF13561">
    <property type="entry name" value="adh_short_C2"/>
    <property type="match status" value="1"/>
</dbReference>
<name>A0A916WMU2_9SPHN</name>
<dbReference type="InterPro" id="IPR002347">
    <property type="entry name" value="SDR_fam"/>
</dbReference>
<dbReference type="Proteomes" id="UP000623067">
    <property type="component" value="Unassembled WGS sequence"/>
</dbReference>
<evidence type="ECO:0000256" key="2">
    <source>
        <dbReference type="ARBA" id="ARBA00023002"/>
    </source>
</evidence>
<dbReference type="EMBL" id="BMIH01000001">
    <property type="protein sequence ID" value="GGB15736.1"/>
    <property type="molecule type" value="Genomic_DNA"/>
</dbReference>
<reference evidence="3" key="1">
    <citation type="journal article" date="2014" name="Int. J. Syst. Evol. Microbiol.">
        <title>Complete genome sequence of Corynebacterium casei LMG S-19264T (=DSM 44701T), isolated from a smear-ripened cheese.</title>
        <authorList>
            <consortium name="US DOE Joint Genome Institute (JGI-PGF)"/>
            <person name="Walter F."/>
            <person name="Albersmeier A."/>
            <person name="Kalinowski J."/>
            <person name="Ruckert C."/>
        </authorList>
    </citation>
    <scope>NUCLEOTIDE SEQUENCE</scope>
    <source>
        <strain evidence="3">CGMCC 1.15330</strain>
    </source>
</reference>
<evidence type="ECO:0000313" key="3">
    <source>
        <dbReference type="EMBL" id="GGB15736.1"/>
    </source>
</evidence>